<feature type="compositionally biased region" description="Polar residues" evidence="1">
    <location>
        <begin position="597"/>
        <end position="626"/>
    </location>
</feature>
<evidence type="ECO:0000313" key="2">
    <source>
        <dbReference type="EMBL" id="CDK24246.1"/>
    </source>
</evidence>
<evidence type="ECO:0000256" key="1">
    <source>
        <dbReference type="SAM" id="MobiDB-lite"/>
    </source>
</evidence>
<dbReference type="GeneID" id="34517651"/>
<dbReference type="Pfam" id="PF08580">
    <property type="entry name" value="KAR9"/>
    <property type="match status" value="1"/>
</dbReference>
<keyword evidence="3" id="KW-1185">Reference proteome</keyword>
<dbReference type="PANTHER" id="PTHR37271">
    <property type="entry name" value="KARYOGAMY PROTEIN KAR9"/>
    <property type="match status" value="1"/>
</dbReference>
<evidence type="ECO:0000313" key="3">
    <source>
        <dbReference type="Proteomes" id="UP000019384"/>
    </source>
</evidence>
<dbReference type="STRING" id="1382522.W6MFD5"/>
<dbReference type="GO" id="GO:0005938">
    <property type="term" value="C:cell cortex"/>
    <property type="evidence" value="ECO:0007669"/>
    <property type="project" value="TreeGrafter"/>
</dbReference>
<evidence type="ECO:0008006" key="4">
    <source>
        <dbReference type="Google" id="ProtNLM"/>
    </source>
</evidence>
<feature type="region of interest" description="Disordered" evidence="1">
    <location>
        <begin position="447"/>
        <end position="485"/>
    </location>
</feature>
<dbReference type="GO" id="GO:0005816">
    <property type="term" value="C:spindle pole body"/>
    <property type="evidence" value="ECO:0007669"/>
    <property type="project" value="TreeGrafter"/>
</dbReference>
<feature type="region of interest" description="Disordered" evidence="1">
    <location>
        <begin position="534"/>
        <end position="629"/>
    </location>
</feature>
<reference evidence="2" key="2">
    <citation type="submission" date="2014-02" db="EMBL/GenBank/DDBJ databases">
        <title>Complete DNA sequence of /Kuraishia capsulata/ illustrates novel genomic features among budding yeasts (/Saccharomycotina/).</title>
        <authorList>
            <person name="Morales L."/>
            <person name="Noel B."/>
            <person name="Porcel B."/>
            <person name="Marcet-Houben M."/>
            <person name="Hullo M-F."/>
            <person name="Sacerdot C."/>
            <person name="Tekaia F."/>
            <person name="Leh-Louis V."/>
            <person name="Despons L."/>
            <person name="Khanna V."/>
            <person name="Aury J-M."/>
            <person name="Barbe V."/>
            <person name="Couloux A."/>
            <person name="Labadie K."/>
            <person name="Pelletier E."/>
            <person name="Souciet J-L."/>
            <person name="Boekhout T."/>
            <person name="Gabaldon T."/>
            <person name="Wincker P."/>
            <person name="Dujon B."/>
        </authorList>
    </citation>
    <scope>NUCLEOTIDE SEQUENCE</scope>
    <source>
        <strain evidence="2">CBS 1993</strain>
    </source>
</reference>
<feature type="compositionally biased region" description="Polar residues" evidence="1">
    <location>
        <begin position="579"/>
        <end position="590"/>
    </location>
</feature>
<dbReference type="RefSeq" id="XP_022456263.1">
    <property type="nucleotide sequence ID" value="XM_022604723.1"/>
</dbReference>
<feature type="region of interest" description="Disordered" evidence="1">
    <location>
        <begin position="406"/>
        <end position="428"/>
    </location>
</feature>
<dbReference type="GO" id="GO:0031578">
    <property type="term" value="P:mitotic spindle orientation checkpoint signaling"/>
    <property type="evidence" value="ECO:0007669"/>
    <property type="project" value="TreeGrafter"/>
</dbReference>
<accession>W6MFD5</accession>
<dbReference type="InterPro" id="IPR013889">
    <property type="entry name" value="Karyogamy_KAR9"/>
</dbReference>
<dbReference type="GO" id="GO:0030473">
    <property type="term" value="P:nuclear migration along microtubule"/>
    <property type="evidence" value="ECO:0007669"/>
    <property type="project" value="TreeGrafter"/>
</dbReference>
<organism evidence="2 3">
    <name type="scientific">Kuraishia capsulata CBS 1993</name>
    <dbReference type="NCBI Taxonomy" id="1382522"/>
    <lineage>
        <taxon>Eukaryota</taxon>
        <taxon>Fungi</taxon>
        <taxon>Dikarya</taxon>
        <taxon>Ascomycota</taxon>
        <taxon>Saccharomycotina</taxon>
        <taxon>Pichiomycetes</taxon>
        <taxon>Pichiales</taxon>
        <taxon>Pichiaceae</taxon>
        <taxon>Kuraishia</taxon>
    </lineage>
</organism>
<dbReference type="OrthoDB" id="3980028at2759"/>
<dbReference type="GO" id="GO:0051293">
    <property type="term" value="P:establishment of spindle localization"/>
    <property type="evidence" value="ECO:0007669"/>
    <property type="project" value="TreeGrafter"/>
</dbReference>
<proteinExistence type="predicted"/>
<dbReference type="EMBL" id="HG793125">
    <property type="protein sequence ID" value="CDK24246.1"/>
    <property type="molecule type" value="Genomic_DNA"/>
</dbReference>
<dbReference type="AlphaFoldDB" id="W6MFD5"/>
<dbReference type="HOGENOM" id="CLU_417404_0_0_1"/>
<protein>
    <recommendedName>
        <fullName evidence="4">Karyogamy protein</fullName>
    </recommendedName>
</protein>
<sequence length="657" mass="73795">MSETVVPLSRLLRVAVQVSVFEELSNLKQLEETTSETLLKHDLLKTEQSLSEMVAYLNRLLEAFQGMQVQLQESLDWIYEGRSEVYEINRNLDIIDTIVADLVVIVETKLSSSPDEASERFTDVLVSLSDICELSLKVKKYSLVLKKKADMSAQYHELRSGVLGSIGTEIEQCLKDSHSIHETRLSSPVRRVPQFTLEDLTQKMKPPGNASLSSLRLPTFNEIDELLYTQFRNLESRLSPLNASLIFVPQALEQFSVSALELYPDSISELLDAYEGLRKKFAVLSDETEQLRIELVQQRWLEIFGHLIAEVALMMDDVEKELRNSDGQISHVCSYKIETIDETLDILKRAVAEGLIENSSINHDKNTLIKRLFTVKDQVFQIEKSAGTGSRHSSYELEASPADVAIEPSFLKRPDQAGSSREKRRVSLKAGSSFAASMNLKPILIEHNPVSPDREPEKTTPSRPALGETSRHNILSSADHKLQQDGEDSLAYGIQRMSLHKEAATKTTIHTPLRKGEDNIFLTPALRSRYLRRQSMIPVPTPQKSVERSGIKFSTRPADSTRKSRIPVPTGSLVRPGSRTANQQTAQGLKTSHKTPSKTPNQRPESSLQRPDSATKSRIPQLTPIRQSIPVRSLSALAVARERSIPRARKPSEDEFF</sequence>
<reference evidence="2" key="1">
    <citation type="submission" date="2013-12" db="EMBL/GenBank/DDBJ databases">
        <authorList>
            <person name="Genoscope - CEA"/>
        </authorList>
    </citation>
    <scope>NUCLEOTIDE SEQUENCE</scope>
    <source>
        <strain evidence="2">CBS 1993</strain>
    </source>
</reference>
<name>W6MFD5_9ASCO</name>
<dbReference type="Proteomes" id="UP000019384">
    <property type="component" value="Unassembled WGS sequence"/>
</dbReference>
<dbReference type="GO" id="GO:0043332">
    <property type="term" value="C:mating projection tip"/>
    <property type="evidence" value="ECO:0007669"/>
    <property type="project" value="TreeGrafter"/>
</dbReference>
<dbReference type="PANTHER" id="PTHR37271:SF1">
    <property type="entry name" value="KARYOGAMY PROTEIN KAR9"/>
    <property type="match status" value="1"/>
</dbReference>
<gene>
    <name evidence="2" type="ORF">KUCA_T00000206001</name>
</gene>